<reference evidence="1 2" key="1">
    <citation type="submission" date="2013-08" db="EMBL/GenBank/DDBJ databases">
        <authorList>
            <person name="Weinstock G."/>
            <person name="Sodergren E."/>
            <person name="Wylie T."/>
            <person name="Fulton L."/>
            <person name="Fulton R."/>
            <person name="Fronick C."/>
            <person name="O'Laughlin M."/>
            <person name="Godfrey J."/>
            <person name="Miner T."/>
            <person name="Herter B."/>
            <person name="Appelbaum E."/>
            <person name="Cordes M."/>
            <person name="Lek S."/>
            <person name="Wollam A."/>
            <person name="Pepin K.H."/>
            <person name="Palsikar V.B."/>
            <person name="Mitreva M."/>
            <person name="Wilson R.K."/>
        </authorList>
    </citation>
    <scope>NUCLEOTIDE SEQUENCE [LARGE SCALE GENOMIC DNA]</scope>
    <source>
        <strain evidence="1 2">F0041</strain>
    </source>
</reference>
<accession>U2DNZ8</accession>
<evidence type="ECO:0000313" key="2">
    <source>
        <dbReference type="Proteomes" id="UP000016496"/>
    </source>
</evidence>
<dbReference type="PATRIC" id="fig|1321819.3.peg.2950"/>
<evidence type="ECO:0000313" key="1">
    <source>
        <dbReference type="EMBL" id="ERI81431.1"/>
    </source>
</evidence>
<gene>
    <name evidence="1" type="ORF">HMPREF1981_03195</name>
</gene>
<dbReference type="AlphaFoldDB" id="U2DNZ8"/>
<dbReference type="EMBL" id="AWSV01000162">
    <property type="protein sequence ID" value="ERI81431.1"/>
    <property type="molecule type" value="Genomic_DNA"/>
</dbReference>
<proteinExistence type="predicted"/>
<organism evidence="1 2">
    <name type="scientific">Bacteroides pyogenes F0041</name>
    <dbReference type="NCBI Taxonomy" id="1321819"/>
    <lineage>
        <taxon>Bacteria</taxon>
        <taxon>Pseudomonadati</taxon>
        <taxon>Bacteroidota</taxon>
        <taxon>Bacteroidia</taxon>
        <taxon>Bacteroidales</taxon>
        <taxon>Bacteroidaceae</taxon>
        <taxon>Bacteroides</taxon>
    </lineage>
</organism>
<sequence length="114" mass="13396">MNSYNKKAALSGFTGIFLITNLKKHTIMKRTIYVVRGGGQRVREDSQRNYITEYLEIYESSWCEQTKVAGQNSFTGCMWSTDLEDIQRWSNEWAGKEVSLFKREIDDEEMSEYQ</sequence>
<name>U2DNZ8_9BACE</name>
<protein>
    <submittedName>
        <fullName evidence="1">Uncharacterized protein</fullName>
    </submittedName>
</protein>
<dbReference type="Proteomes" id="UP000016496">
    <property type="component" value="Unassembled WGS sequence"/>
</dbReference>
<comment type="caution">
    <text evidence="1">The sequence shown here is derived from an EMBL/GenBank/DDBJ whole genome shotgun (WGS) entry which is preliminary data.</text>
</comment>
<dbReference type="HOGENOM" id="CLU_2116131_0_0_10"/>